<proteinExistence type="predicted"/>
<dbReference type="EMBL" id="JAQQWK010000009">
    <property type="protein sequence ID" value="KAK8035125.1"/>
    <property type="molecule type" value="Genomic_DNA"/>
</dbReference>
<accession>A0ABR1SLA4</accession>
<name>A0ABR1SLA4_9PEZI</name>
<keyword evidence="2" id="KW-1185">Reference proteome</keyword>
<organism evidence="1 2">
    <name type="scientific">Apiospora rasikravindrae</name>
    <dbReference type="NCBI Taxonomy" id="990691"/>
    <lineage>
        <taxon>Eukaryota</taxon>
        <taxon>Fungi</taxon>
        <taxon>Dikarya</taxon>
        <taxon>Ascomycota</taxon>
        <taxon>Pezizomycotina</taxon>
        <taxon>Sordariomycetes</taxon>
        <taxon>Xylariomycetidae</taxon>
        <taxon>Amphisphaeriales</taxon>
        <taxon>Apiosporaceae</taxon>
        <taxon>Apiospora</taxon>
    </lineage>
</organism>
<dbReference type="Proteomes" id="UP001444661">
    <property type="component" value="Unassembled WGS sequence"/>
</dbReference>
<evidence type="ECO:0000313" key="1">
    <source>
        <dbReference type="EMBL" id="KAK8035125.1"/>
    </source>
</evidence>
<reference evidence="1 2" key="1">
    <citation type="submission" date="2023-01" db="EMBL/GenBank/DDBJ databases">
        <title>Analysis of 21 Apiospora genomes using comparative genomics revels a genus with tremendous synthesis potential of carbohydrate active enzymes and secondary metabolites.</title>
        <authorList>
            <person name="Sorensen T."/>
        </authorList>
    </citation>
    <scope>NUCLEOTIDE SEQUENCE [LARGE SCALE GENOMIC DNA]</scope>
    <source>
        <strain evidence="1 2">CBS 33761</strain>
    </source>
</reference>
<gene>
    <name evidence="1" type="ORF">PG993_010120</name>
</gene>
<protein>
    <submittedName>
        <fullName evidence="1">Uncharacterized protein</fullName>
    </submittedName>
</protein>
<sequence length="59" mass="6155">MSYNTIKTATYNFQDIVGPGRARVVGSSGWLPSPFLGGSPSARQALAGACNPAEVLIRC</sequence>
<evidence type="ECO:0000313" key="2">
    <source>
        <dbReference type="Proteomes" id="UP001444661"/>
    </source>
</evidence>
<comment type="caution">
    <text evidence="1">The sequence shown here is derived from an EMBL/GenBank/DDBJ whole genome shotgun (WGS) entry which is preliminary data.</text>
</comment>